<keyword evidence="1" id="KW-1133">Transmembrane helix</keyword>
<feature type="transmembrane region" description="Helical" evidence="1">
    <location>
        <begin position="368"/>
        <end position="391"/>
    </location>
</feature>
<accession>A0ABW5RHZ7</accession>
<feature type="transmembrane region" description="Helical" evidence="1">
    <location>
        <begin position="134"/>
        <end position="153"/>
    </location>
</feature>
<evidence type="ECO:0000313" key="3">
    <source>
        <dbReference type="Proteomes" id="UP001597453"/>
    </source>
</evidence>
<feature type="transmembrane region" description="Helical" evidence="1">
    <location>
        <begin position="444"/>
        <end position="466"/>
    </location>
</feature>
<dbReference type="Proteomes" id="UP001597453">
    <property type="component" value="Unassembled WGS sequence"/>
</dbReference>
<organism evidence="2 3">
    <name type="scientific">Gulosibacter bifidus</name>
    <dbReference type="NCBI Taxonomy" id="272239"/>
    <lineage>
        <taxon>Bacteria</taxon>
        <taxon>Bacillati</taxon>
        <taxon>Actinomycetota</taxon>
        <taxon>Actinomycetes</taxon>
        <taxon>Micrococcales</taxon>
        <taxon>Microbacteriaceae</taxon>
        <taxon>Gulosibacter</taxon>
    </lineage>
</organism>
<dbReference type="RefSeq" id="WP_159421459.1">
    <property type="nucleotide sequence ID" value="NZ_JBHUNF010000001.1"/>
</dbReference>
<name>A0ABW5RHZ7_9MICO</name>
<feature type="transmembrane region" description="Helical" evidence="1">
    <location>
        <begin position="478"/>
        <end position="498"/>
    </location>
</feature>
<comment type="caution">
    <text evidence="2">The sequence shown here is derived from an EMBL/GenBank/DDBJ whole genome shotgun (WGS) entry which is preliminary data.</text>
</comment>
<feature type="transmembrane region" description="Helical" evidence="1">
    <location>
        <begin position="109"/>
        <end position="128"/>
    </location>
</feature>
<feature type="transmembrane region" description="Helical" evidence="1">
    <location>
        <begin position="57"/>
        <end position="77"/>
    </location>
</feature>
<feature type="transmembrane region" description="Helical" evidence="1">
    <location>
        <begin position="297"/>
        <end position="316"/>
    </location>
</feature>
<evidence type="ECO:0000256" key="1">
    <source>
        <dbReference type="SAM" id="Phobius"/>
    </source>
</evidence>
<gene>
    <name evidence="2" type="ORF">ACFSUQ_02340</name>
</gene>
<dbReference type="EMBL" id="JBHUNF010000001">
    <property type="protein sequence ID" value="MFD2674139.1"/>
    <property type="molecule type" value="Genomic_DNA"/>
</dbReference>
<feature type="transmembrane region" description="Helical" evidence="1">
    <location>
        <begin position="214"/>
        <end position="243"/>
    </location>
</feature>
<sequence length="517" mass="54441">MAQHLVRLSWQQLSRGMERDSQVRSAAGSLAGGSLVLAAFGTLAVIALSVIPLVFQPLWLMILASLLVLGAAFLGFAGHPADALDNRTLAVISGRAHGLSSNTLGASHFTLPALLAAIPYLSFAGLAAVSGHHWISIATAALGWLQWVMCWRLGTRLGRRFSEQHLAREGRATLIYLLLLAVTTVIGGLWMFPWQDAVADAGAGIYQVATWIPIVNIFLAGFGGAPLIILGLNGAVLIMLWATDLILGARAGRSALYQRQYGGTTRLGSFQLAVGSATRNIALRTWISWLRDPRYQVLLGTVIVMPPLLLLPVWVGGAPVEVLRLLVVPLFAMCFGWALHNDTAYDFTALWVHVTGGLSGRADRAGRAIPTLVTGTVLCALGADLVGAAIGNTLAQVAVLAASIALLGATVGGSSIMSTLAPYPVARPGDSPFSQPVRSWGGAAFAQPMALLVEVALCLPTIYFAWQAVTLNDWSQALMAAGIGVGTAVVLVTAGILIGGRVFESRRTALLTFAQSY</sequence>
<feature type="transmembrane region" description="Helical" evidence="1">
    <location>
        <begin position="397"/>
        <end position="423"/>
    </location>
</feature>
<keyword evidence="1" id="KW-0472">Membrane</keyword>
<evidence type="ECO:0000313" key="2">
    <source>
        <dbReference type="EMBL" id="MFD2674139.1"/>
    </source>
</evidence>
<keyword evidence="3" id="KW-1185">Reference proteome</keyword>
<proteinExistence type="predicted"/>
<keyword evidence="1" id="KW-0812">Transmembrane</keyword>
<feature type="transmembrane region" description="Helical" evidence="1">
    <location>
        <begin position="27"/>
        <end position="51"/>
    </location>
</feature>
<protein>
    <recommendedName>
        <fullName evidence="4">Integral membrane transport protein</fullName>
    </recommendedName>
</protein>
<evidence type="ECO:0008006" key="4">
    <source>
        <dbReference type="Google" id="ProtNLM"/>
    </source>
</evidence>
<reference evidence="3" key="1">
    <citation type="journal article" date="2019" name="Int. J. Syst. Evol. Microbiol.">
        <title>The Global Catalogue of Microorganisms (GCM) 10K type strain sequencing project: providing services to taxonomists for standard genome sequencing and annotation.</title>
        <authorList>
            <consortium name="The Broad Institute Genomics Platform"/>
            <consortium name="The Broad Institute Genome Sequencing Center for Infectious Disease"/>
            <person name="Wu L."/>
            <person name="Ma J."/>
        </authorList>
    </citation>
    <scope>NUCLEOTIDE SEQUENCE [LARGE SCALE GENOMIC DNA]</scope>
    <source>
        <strain evidence="3">TISTR 1511</strain>
    </source>
</reference>
<feature type="transmembrane region" description="Helical" evidence="1">
    <location>
        <begin position="174"/>
        <end position="194"/>
    </location>
</feature>
<feature type="transmembrane region" description="Helical" evidence="1">
    <location>
        <begin position="322"/>
        <end position="339"/>
    </location>
</feature>